<accession>A0ABS5EAJ0</accession>
<evidence type="ECO:0000256" key="2">
    <source>
        <dbReference type="ARBA" id="ARBA00022741"/>
    </source>
</evidence>
<keyword evidence="6" id="KW-1185">Reference proteome</keyword>
<dbReference type="Pfam" id="PF01121">
    <property type="entry name" value="CoaE"/>
    <property type="match status" value="1"/>
</dbReference>
<dbReference type="InterPro" id="IPR001977">
    <property type="entry name" value="Depp_CoAkinase"/>
</dbReference>
<dbReference type="RefSeq" id="WP_211683567.1">
    <property type="nucleotide sequence ID" value="NZ_JAGRQH010000170.1"/>
</dbReference>
<evidence type="ECO:0000256" key="3">
    <source>
        <dbReference type="ARBA" id="ARBA00022840"/>
    </source>
</evidence>
<keyword evidence="5" id="KW-0808">Transferase</keyword>
<feature type="non-terminal residue" evidence="5">
    <location>
        <position position="53"/>
    </location>
</feature>
<evidence type="ECO:0000313" key="6">
    <source>
        <dbReference type="Proteomes" id="UP000677812"/>
    </source>
</evidence>
<dbReference type="GO" id="GO:0004140">
    <property type="term" value="F:dephospho-CoA kinase activity"/>
    <property type="evidence" value="ECO:0007669"/>
    <property type="project" value="UniProtKB-EC"/>
</dbReference>
<keyword evidence="5" id="KW-0418">Kinase</keyword>
<sequence length="53" mass="5583">MQIIGLTGGMAAGKSTVAAFFRRAFIPVFDADATVSRLHAPCGRAVSDIARLF</sequence>
<dbReference type="SUPFAM" id="SSF52540">
    <property type="entry name" value="P-loop containing nucleoside triphosphate hydrolases"/>
    <property type="match status" value="1"/>
</dbReference>
<dbReference type="Proteomes" id="UP000677812">
    <property type="component" value="Unassembled WGS sequence"/>
</dbReference>
<protein>
    <submittedName>
        <fullName evidence="5">Dephospho-CoA kinase</fullName>
        <ecNumber evidence="5">2.7.1.24</ecNumber>
    </submittedName>
</protein>
<evidence type="ECO:0000256" key="1">
    <source>
        <dbReference type="ARBA" id="ARBA00009018"/>
    </source>
</evidence>
<comment type="caution">
    <text evidence="5">The sequence shown here is derived from an EMBL/GenBank/DDBJ whole genome shotgun (WGS) entry which is preliminary data.</text>
</comment>
<dbReference type="Gene3D" id="3.40.50.300">
    <property type="entry name" value="P-loop containing nucleotide triphosphate hydrolases"/>
    <property type="match status" value="1"/>
</dbReference>
<evidence type="ECO:0000313" key="5">
    <source>
        <dbReference type="EMBL" id="MBR0560836.1"/>
    </source>
</evidence>
<reference evidence="5 6" key="1">
    <citation type="submission" date="2021-04" db="EMBL/GenBank/DDBJ databases">
        <title>The complete genome sequence of Neokomagataea sp. TBRC 2177.</title>
        <authorList>
            <person name="Charoenyingcharoen P."/>
            <person name="Yukphan P."/>
        </authorList>
    </citation>
    <scope>NUCLEOTIDE SEQUENCE [LARGE SCALE GENOMIC DNA]</scope>
    <source>
        <strain evidence="5 6">TBRC 2177</strain>
    </source>
</reference>
<comment type="similarity">
    <text evidence="1">Belongs to the CoaE family.</text>
</comment>
<name>A0ABS5EAJ0_9PROT</name>
<dbReference type="InterPro" id="IPR027417">
    <property type="entry name" value="P-loop_NTPase"/>
</dbReference>
<proteinExistence type="inferred from homology"/>
<dbReference type="EMBL" id="JAGRQH010000170">
    <property type="protein sequence ID" value="MBR0560836.1"/>
    <property type="molecule type" value="Genomic_DNA"/>
</dbReference>
<dbReference type="PROSITE" id="PS51219">
    <property type="entry name" value="DPCK"/>
    <property type="match status" value="1"/>
</dbReference>
<evidence type="ECO:0000256" key="4">
    <source>
        <dbReference type="ARBA" id="ARBA00022993"/>
    </source>
</evidence>
<dbReference type="EC" id="2.7.1.24" evidence="5"/>
<keyword evidence="2" id="KW-0547">Nucleotide-binding</keyword>
<gene>
    <name evidence="5" type="ORF">KB213_12395</name>
</gene>
<keyword evidence="4" id="KW-0173">Coenzyme A biosynthesis</keyword>
<organism evidence="5 6">
    <name type="scientific">Neokomagataea anthophila</name>
    <dbReference type="NCBI Taxonomy" id="2826925"/>
    <lineage>
        <taxon>Bacteria</taxon>
        <taxon>Pseudomonadati</taxon>
        <taxon>Pseudomonadota</taxon>
        <taxon>Alphaproteobacteria</taxon>
        <taxon>Acetobacterales</taxon>
        <taxon>Acetobacteraceae</taxon>
        <taxon>Neokomagataea</taxon>
    </lineage>
</organism>
<keyword evidence="3" id="KW-0067">ATP-binding</keyword>